<accession>A0A3L7ALT8</accession>
<comment type="similarity">
    <text evidence="1 2">Belongs to the UPF0102 family.</text>
</comment>
<organism evidence="3 4">
    <name type="scientific">Mycetocola lacteus</name>
    <dbReference type="NCBI Taxonomy" id="76637"/>
    <lineage>
        <taxon>Bacteria</taxon>
        <taxon>Bacillati</taxon>
        <taxon>Actinomycetota</taxon>
        <taxon>Actinomycetes</taxon>
        <taxon>Micrococcales</taxon>
        <taxon>Microbacteriaceae</taxon>
        <taxon>Mycetocola</taxon>
    </lineage>
</organism>
<dbReference type="RefSeq" id="WP_121689090.1">
    <property type="nucleotide sequence ID" value="NZ_RCUY01000010.1"/>
</dbReference>
<dbReference type="Pfam" id="PF02021">
    <property type="entry name" value="UPF0102"/>
    <property type="match status" value="1"/>
</dbReference>
<evidence type="ECO:0000313" key="4">
    <source>
        <dbReference type="Proteomes" id="UP000269438"/>
    </source>
</evidence>
<name>A0A3L7ALT8_9MICO</name>
<comment type="caution">
    <text evidence="3">The sequence shown here is derived from an EMBL/GenBank/DDBJ whole genome shotgun (WGS) entry which is preliminary data.</text>
</comment>
<dbReference type="PANTHER" id="PTHR34039:SF1">
    <property type="entry name" value="UPF0102 PROTEIN YRAN"/>
    <property type="match status" value="1"/>
</dbReference>
<dbReference type="CDD" id="cd20736">
    <property type="entry name" value="PoNe_Nuclease"/>
    <property type="match status" value="1"/>
</dbReference>
<dbReference type="NCBIfam" id="NF009154">
    <property type="entry name" value="PRK12497.3-3"/>
    <property type="match status" value="1"/>
</dbReference>
<proteinExistence type="inferred from homology"/>
<evidence type="ECO:0000313" key="3">
    <source>
        <dbReference type="EMBL" id="RLP81399.1"/>
    </source>
</evidence>
<sequence length="124" mass="14131">MTQRRGRYNNQRVGREGETIAAHFLRELGFTITRQNWRCQYGEVDIIARDRAGTLIFVEVKTRRSHGAGDPLEAITPLKLSRMNAVAQEWRRQHLFTGRIRLDAIGITLGIPGGPRIEHLRGVS</sequence>
<dbReference type="PANTHER" id="PTHR34039">
    <property type="entry name" value="UPF0102 PROTEIN YRAN"/>
    <property type="match status" value="1"/>
</dbReference>
<evidence type="ECO:0000256" key="2">
    <source>
        <dbReference type="HAMAP-Rule" id="MF_00048"/>
    </source>
</evidence>
<dbReference type="Gene3D" id="3.40.1350.10">
    <property type="match status" value="1"/>
</dbReference>
<reference evidence="3 4" key="1">
    <citation type="submission" date="2018-10" db="EMBL/GenBank/DDBJ databases">
        <authorList>
            <person name="Li J."/>
        </authorList>
    </citation>
    <scope>NUCLEOTIDE SEQUENCE [LARGE SCALE GENOMIC DNA]</scope>
    <source>
        <strain evidence="3 4">JCM 11654</strain>
    </source>
</reference>
<protein>
    <recommendedName>
        <fullName evidence="2">UPF0102 protein D9V34_11730</fullName>
    </recommendedName>
</protein>
<dbReference type="InterPro" id="IPR011335">
    <property type="entry name" value="Restrct_endonuc-II-like"/>
</dbReference>
<dbReference type="GO" id="GO:0003676">
    <property type="term" value="F:nucleic acid binding"/>
    <property type="evidence" value="ECO:0007669"/>
    <property type="project" value="InterPro"/>
</dbReference>
<gene>
    <name evidence="3" type="ORF">D9V34_11730</name>
</gene>
<dbReference type="OrthoDB" id="9794876at2"/>
<dbReference type="SUPFAM" id="SSF52980">
    <property type="entry name" value="Restriction endonuclease-like"/>
    <property type="match status" value="1"/>
</dbReference>
<dbReference type="HAMAP" id="MF_00048">
    <property type="entry name" value="UPF0102"/>
    <property type="match status" value="1"/>
</dbReference>
<dbReference type="Proteomes" id="UP000269438">
    <property type="component" value="Unassembled WGS sequence"/>
</dbReference>
<dbReference type="InterPro" id="IPR003509">
    <property type="entry name" value="UPF0102_YraN-like"/>
</dbReference>
<dbReference type="AlphaFoldDB" id="A0A3L7ALT8"/>
<evidence type="ECO:0000256" key="1">
    <source>
        <dbReference type="ARBA" id="ARBA00006738"/>
    </source>
</evidence>
<dbReference type="InterPro" id="IPR011856">
    <property type="entry name" value="tRNA_endonuc-like_dom_sf"/>
</dbReference>
<dbReference type="EMBL" id="RCUY01000010">
    <property type="protein sequence ID" value="RLP81399.1"/>
    <property type="molecule type" value="Genomic_DNA"/>
</dbReference>
<keyword evidence="4" id="KW-1185">Reference proteome</keyword>